<reference evidence="3 4" key="1">
    <citation type="submission" date="2018-08" db="EMBL/GenBank/DDBJ databases">
        <title>Aphanomyces genome sequencing and annotation.</title>
        <authorList>
            <person name="Minardi D."/>
            <person name="Oidtmann B."/>
            <person name="Van Der Giezen M."/>
            <person name="Studholme D.J."/>
        </authorList>
    </citation>
    <scope>NUCLEOTIDE SEQUENCE [LARGE SCALE GENOMIC DNA]</scope>
    <source>
        <strain evidence="3 4">Kv</strain>
    </source>
</reference>
<dbReference type="AlphaFoldDB" id="A0A397AFQ3"/>
<feature type="non-terminal residue" evidence="3">
    <location>
        <position position="354"/>
    </location>
</feature>
<protein>
    <recommendedName>
        <fullName evidence="2">BTB domain-containing protein</fullName>
    </recommendedName>
</protein>
<dbReference type="PROSITE" id="PS50097">
    <property type="entry name" value="BTB"/>
    <property type="match status" value="1"/>
</dbReference>
<dbReference type="InterPro" id="IPR011333">
    <property type="entry name" value="SKP1/BTB/POZ_sf"/>
</dbReference>
<accession>A0A397AFQ3</accession>
<dbReference type="Proteomes" id="UP000265427">
    <property type="component" value="Unassembled WGS sequence"/>
</dbReference>
<dbReference type="Pfam" id="PF00651">
    <property type="entry name" value="BTB"/>
    <property type="match status" value="1"/>
</dbReference>
<feature type="region of interest" description="Disordered" evidence="1">
    <location>
        <begin position="225"/>
        <end position="261"/>
    </location>
</feature>
<dbReference type="SUPFAM" id="SSF54695">
    <property type="entry name" value="POZ domain"/>
    <property type="match status" value="1"/>
</dbReference>
<feature type="region of interest" description="Disordered" evidence="1">
    <location>
        <begin position="294"/>
        <end position="354"/>
    </location>
</feature>
<sequence>MRTGRHCGRLVTSTFAQDMASVALTAEFADTWFDWPADDDGLVVKIPAHRVVLCEAPYFASMLSGRFREASRDDASLSMAGMAADGMDVYVFQAALQWMYTGSRVELDAMTFDQGTEGTRKGRWLIGLCGIVVELLVMANMLGLDGLVSVCTSILSKLVATSKSSDVSSVCFEVAERRGRFHEQQHRVDLKPPRRPSVGIAFRPPTSRPDLPLGATHNAVPVQVTGTAPSTNAVPGQVTGTAPSTNAVPGQVTGTAPSAEDDVGDVVEGLVASVVLSWVAAAPVVSVPVVNPIDLIDPIDDNDDDDGRDEDMRTNAASPPPDPNDDRIVSVDASMRPEQPRDSAVDPDVPHASV</sequence>
<evidence type="ECO:0000313" key="3">
    <source>
        <dbReference type="EMBL" id="RHY06600.1"/>
    </source>
</evidence>
<comment type="caution">
    <text evidence="3">The sequence shown here is derived from an EMBL/GenBank/DDBJ whole genome shotgun (WGS) entry which is preliminary data.</text>
</comment>
<evidence type="ECO:0000256" key="1">
    <source>
        <dbReference type="SAM" id="MobiDB-lite"/>
    </source>
</evidence>
<dbReference type="EMBL" id="QUSZ01006194">
    <property type="protein sequence ID" value="RHY06600.1"/>
    <property type="molecule type" value="Genomic_DNA"/>
</dbReference>
<organism evidence="3 4">
    <name type="scientific">Aphanomyces astaci</name>
    <name type="common">Crayfish plague agent</name>
    <dbReference type="NCBI Taxonomy" id="112090"/>
    <lineage>
        <taxon>Eukaryota</taxon>
        <taxon>Sar</taxon>
        <taxon>Stramenopiles</taxon>
        <taxon>Oomycota</taxon>
        <taxon>Saprolegniomycetes</taxon>
        <taxon>Saprolegniales</taxon>
        <taxon>Verrucalvaceae</taxon>
        <taxon>Aphanomyces</taxon>
    </lineage>
</organism>
<dbReference type="Gene3D" id="3.30.710.10">
    <property type="entry name" value="Potassium Channel Kv1.1, Chain A"/>
    <property type="match status" value="1"/>
</dbReference>
<dbReference type="InterPro" id="IPR000210">
    <property type="entry name" value="BTB/POZ_dom"/>
</dbReference>
<dbReference type="CDD" id="cd18186">
    <property type="entry name" value="BTB_POZ_ZBTB_KLHL-like"/>
    <property type="match status" value="1"/>
</dbReference>
<dbReference type="VEuPathDB" id="FungiDB:H257_07830"/>
<evidence type="ECO:0000313" key="4">
    <source>
        <dbReference type="Proteomes" id="UP000265427"/>
    </source>
</evidence>
<feature type="compositionally biased region" description="Acidic residues" evidence="1">
    <location>
        <begin position="297"/>
        <end position="309"/>
    </location>
</feature>
<evidence type="ECO:0000259" key="2">
    <source>
        <dbReference type="PROSITE" id="PS50097"/>
    </source>
</evidence>
<proteinExistence type="predicted"/>
<name>A0A397AFQ3_APHAT</name>
<feature type="domain" description="BTB" evidence="2">
    <location>
        <begin position="20"/>
        <end position="102"/>
    </location>
</feature>
<gene>
    <name evidence="3" type="ORF">DYB36_011542</name>
</gene>
<feature type="compositionally biased region" description="Polar residues" evidence="1">
    <location>
        <begin position="225"/>
        <end position="256"/>
    </location>
</feature>